<comment type="caution">
    <text evidence="1">The sequence shown here is derived from an EMBL/GenBank/DDBJ whole genome shotgun (WGS) entry which is preliminary data.</text>
</comment>
<gene>
    <name evidence="1" type="ORF">ACFQRF_23910</name>
</gene>
<organism evidence="1 2">
    <name type="scientific">Marinactinospora rubrisoli</name>
    <dbReference type="NCBI Taxonomy" id="2715399"/>
    <lineage>
        <taxon>Bacteria</taxon>
        <taxon>Bacillati</taxon>
        <taxon>Actinomycetota</taxon>
        <taxon>Actinomycetes</taxon>
        <taxon>Streptosporangiales</taxon>
        <taxon>Nocardiopsidaceae</taxon>
        <taxon>Marinactinospora</taxon>
    </lineage>
</organism>
<name>A0ABW2KLP4_9ACTN</name>
<dbReference type="Proteomes" id="UP001596540">
    <property type="component" value="Unassembled WGS sequence"/>
</dbReference>
<dbReference type="RefSeq" id="WP_379873430.1">
    <property type="nucleotide sequence ID" value="NZ_JBHTBH010000014.1"/>
</dbReference>
<accession>A0ABW2KLP4</accession>
<sequence length="154" mass="15932">MNPNRHDPIGVPLLADAVALTVPLHIAELRAHVARPDLVRRREEVLTAIAARAGVDFGHSGDQLLFRPESAAGRRGASIGGTALARGIAAACLLNAGGVEALGRHWCAGPHEGCPAARPVDGEPMSWDEAGARITALLDAFEALLDGESSPEAA</sequence>
<proteinExistence type="predicted"/>
<evidence type="ECO:0000313" key="1">
    <source>
        <dbReference type="EMBL" id="MFC7330783.1"/>
    </source>
</evidence>
<evidence type="ECO:0000313" key="2">
    <source>
        <dbReference type="Proteomes" id="UP001596540"/>
    </source>
</evidence>
<reference evidence="2" key="1">
    <citation type="journal article" date="2019" name="Int. J. Syst. Evol. Microbiol.">
        <title>The Global Catalogue of Microorganisms (GCM) 10K type strain sequencing project: providing services to taxonomists for standard genome sequencing and annotation.</title>
        <authorList>
            <consortium name="The Broad Institute Genomics Platform"/>
            <consortium name="The Broad Institute Genome Sequencing Center for Infectious Disease"/>
            <person name="Wu L."/>
            <person name="Ma J."/>
        </authorList>
    </citation>
    <scope>NUCLEOTIDE SEQUENCE [LARGE SCALE GENOMIC DNA]</scope>
    <source>
        <strain evidence="2">CGMCC 4.7382</strain>
    </source>
</reference>
<protein>
    <submittedName>
        <fullName evidence="1">Uncharacterized protein</fullName>
    </submittedName>
</protein>
<keyword evidence="2" id="KW-1185">Reference proteome</keyword>
<dbReference type="EMBL" id="JBHTBH010000014">
    <property type="protein sequence ID" value="MFC7330783.1"/>
    <property type="molecule type" value="Genomic_DNA"/>
</dbReference>